<dbReference type="EMBL" id="JBFRYA010000014">
    <property type="protein sequence ID" value="MEX1670259.1"/>
    <property type="molecule type" value="Genomic_DNA"/>
</dbReference>
<keyword evidence="7 8" id="KW-0998">Cell outer membrane</keyword>
<evidence type="ECO:0000256" key="6">
    <source>
        <dbReference type="ARBA" id="ARBA00023136"/>
    </source>
</evidence>
<keyword evidence="2 8" id="KW-0813">Transport</keyword>
<evidence type="ECO:0000256" key="1">
    <source>
        <dbReference type="ARBA" id="ARBA00004571"/>
    </source>
</evidence>
<evidence type="ECO:0000313" key="12">
    <source>
        <dbReference type="EMBL" id="MEX1670259.1"/>
    </source>
</evidence>
<evidence type="ECO:0000256" key="3">
    <source>
        <dbReference type="ARBA" id="ARBA00022452"/>
    </source>
</evidence>
<proteinExistence type="inferred from homology"/>
<dbReference type="PANTHER" id="PTHR30442:SF0">
    <property type="entry name" value="FE(3+) DICITRATE TRANSPORT PROTEIN FECA"/>
    <property type="match status" value="1"/>
</dbReference>
<sequence>MNNINRMGLGVKKSLLYTCIVLSPVVPAFADIASIEKMLVIGSVEGARSLPGSGAVISSEQLRTEVTTDINQALKTVPGIYILEEDGLGLRPNIGIRGATSERSGKITLMEDGVLIAPAPYSNPEAYYFPTALRMSLFEVLKGAPLLRHGPQTTGGIVNMLSTPIPEEMSGSVLVTADQRGSSDIHAYFGGQTGDWRFLLETVQRNGEGFKDIDRSSQNPGYDISDYVFKLGWSGERQSVLLKLQSSDEISNETYLGLSDKDFNEDPNRRYGLSSIDEMDNDHQALNLSHVFKWSDTVTSTATVYRNDFARNWFKLSGGGDIVRAANEGGALEQAILDGSAEKDGLNYTNNNRKYISEGVQLNFDIEAGAHQFAVGLRRHHDEMDRFQVVDTYKQESNGDLVFQSRSSDTGQVSGSNNREEEADALSFWLTDSWQVSDALNINLALRYEDIESSRLEYSDTARTTFATDKNRQNDTAIWLPGVSFSFDVNDQIQLLAGVHKGFSPLGGGAKVSQDPEESKNWEAGVRFNNDHIFVETIAFYSDITDTTENCSVAAPCSNGDTSGSFALGESAVSGLELQVSAEAAIGAFQIPLDAAFTYTKAEITKDNAVSGFESGDKRKDVPGRVFSLRAGFEHQSGWNNYIVAKYIDEMCSVAGCNRTGDSYEETEELFVMDFISRYQLSQDVEIFLKTENIFDQQKIVSRNPDGARPNRPRTTLVGIQYDF</sequence>
<evidence type="ECO:0000256" key="8">
    <source>
        <dbReference type="PROSITE-ProRule" id="PRU01360"/>
    </source>
</evidence>
<keyword evidence="3 8" id="KW-1134">Transmembrane beta strand</keyword>
<dbReference type="Pfam" id="PF07715">
    <property type="entry name" value="Plug"/>
    <property type="match status" value="1"/>
</dbReference>
<comment type="caution">
    <text evidence="12">The sequence shown here is derived from an EMBL/GenBank/DDBJ whole genome shotgun (WGS) entry which is preliminary data.</text>
</comment>
<evidence type="ECO:0000256" key="2">
    <source>
        <dbReference type="ARBA" id="ARBA00022448"/>
    </source>
</evidence>
<keyword evidence="12" id="KW-0675">Receptor</keyword>
<keyword evidence="4 8" id="KW-0812">Transmembrane</keyword>
<name>A0ABV3U9Q8_9GAMM</name>
<evidence type="ECO:0000259" key="10">
    <source>
        <dbReference type="Pfam" id="PF00593"/>
    </source>
</evidence>
<comment type="subcellular location">
    <subcellularLocation>
        <location evidence="1 8">Cell outer membrane</location>
        <topology evidence="1 8">Multi-pass membrane protein</topology>
    </subcellularLocation>
</comment>
<evidence type="ECO:0000256" key="5">
    <source>
        <dbReference type="ARBA" id="ARBA00023077"/>
    </source>
</evidence>
<dbReference type="Pfam" id="PF00593">
    <property type="entry name" value="TonB_dep_Rec_b-barrel"/>
    <property type="match status" value="1"/>
</dbReference>
<dbReference type="PROSITE" id="PS52016">
    <property type="entry name" value="TONB_DEPENDENT_REC_3"/>
    <property type="match status" value="1"/>
</dbReference>
<reference evidence="12 13" key="1">
    <citation type="journal article" date="2011" name="Int. J. Syst. Evol. Microbiol.">
        <title>Zhongshania antarctica gen. nov., sp. nov. and Zhongshania guokunii sp. nov., gammaproteobacteria respectively isolated from coastal attached (fast) ice and surface seawater of the Antarctic.</title>
        <authorList>
            <person name="Li H.J."/>
            <person name="Zhang X.Y."/>
            <person name="Chen C.X."/>
            <person name="Zhang Y.J."/>
            <person name="Gao Z.M."/>
            <person name="Yu Y."/>
            <person name="Chen X.L."/>
            <person name="Chen B."/>
            <person name="Zhang Y.Z."/>
        </authorList>
    </citation>
    <scope>NUCLEOTIDE SEQUENCE [LARGE SCALE GENOMIC DNA]</scope>
    <source>
        <strain evidence="12 13">ZS6-22T</strain>
    </source>
</reference>
<evidence type="ECO:0000256" key="4">
    <source>
        <dbReference type="ARBA" id="ARBA00022692"/>
    </source>
</evidence>
<feature type="domain" description="TonB-dependent receptor-like beta-barrel" evidence="10">
    <location>
        <begin position="250"/>
        <end position="688"/>
    </location>
</feature>
<evidence type="ECO:0000256" key="7">
    <source>
        <dbReference type="ARBA" id="ARBA00023237"/>
    </source>
</evidence>
<organism evidence="12 13">
    <name type="scientific">Zhongshania guokunii</name>
    <dbReference type="NCBI Taxonomy" id="641783"/>
    <lineage>
        <taxon>Bacteria</taxon>
        <taxon>Pseudomonadati</taxon>
        <taxon>Pseudomonadota</taxon>
        <taxon>Gammaproteobacteria</taxon>
        <taxon>Cellvibrionales</taxon>
        <taxon>Spongiibacteraceae</taxon>
        <taxon>Zhongshania</taxon>
    </lineage>
</organism>
<dbReference type="RefSeq" id="WP_296434593.1">
    <property type="nucleotide sequence ID" value="NZ_JBFRYA010000014.1"/>
</dbReference>
<comment type="similarity">
    <text evidence="8 9">Belongs to the TonB-dependent receptor family.</text>
</comment>
<evidence type="ECO:0000256" key="9">
    <source>
        <dbReference type="RuleBase" id="RU003357"/>
    </source>
</evidence>
<protein>
    <submittedName>
        <fullName evidence="12">TonB-dependent receptor family protein</fullName>
    </submittedName>
</protein>
<keyword evidence="6 8" id="KW-0472">Membrane</keyword>
<evidence type="ECO:0000313" key="13">
    <source>
        <dbReference type="Proteomes" id="UP001557485"/>
    </source>
</evidence>
<keyword evidence="13" id="KW-1185">Reference proteome</keyword>
<accession>A0ABV3U9Q8</accession>
<dbReference type="InterPro" id="IPR037066">
    <property type="entry name" value="Plug_dom_sf"/>
</dbReference>
<dbReference type="InterPro" id="IPR000531">
    <property type="entry name" value="Beta-barrel_TonB"/>
</dbReference>
<keyword evidence="5 9" id="KW-0798">TonB box</keyword>
<dbReference type="Gene3D" id="2.170.130.10">
    <property type="entry name" value="TonB-dependent receptor, plug domain"/>
    <property type="match status" value="1"/>
</dbReference>
<feature type="domain" description="TonB-dependent receptor plug" evidence="11">
    <location>
        <begin position="48"/>
        <end position="157"/>
    </location>
</feature>
<evidence type="ECO:0000259" key="11">
    <source>
        <dbReference type="Pfam" id="PF07715"/>
    </source>
</evidence>
<dbReference type="InterPro" id="IPR036942">
    <property type="entry name" value="Beta-barrel_TonB_sf"/>
</dbReference>
<dbReference type="InterPro" id="IPR012910">
    <property type="entry name" value="Plug_dom"/>
</dbReference>
<dbReference type="SUPFAM" id="SSF56935">
    <property type="entry name" value="Porins"/>
    <property type="match status" value="1"/>
</dbReference>
<dbReference type="InterPro" id="IPR039426">
    <property type="entry name" value="TonB-dep_rcpt-like"/>
</dbReference>
<dbReference type="Proteomes" id="UP001557485">
    <property type="component" value="Unassembled WGS sequence"/>
</dbReference>
<dbReference type="PANTHER" id="PTHR30442">
    <property type="entry name" value="IRON III DICITRATE TRANSPORT PROTEIN FECA"/>
    <property type="match status" value="1"/>
</dbReference>
<dbReference type="Gene3D" id="2.40.170.20">
    <property type="entry name" value="TonB-dependent receptor, beta-barrel domain"/>
    <property type="match status" value="1"/>
</dbReference>
<gene>
    <name evidence="12" type="ORF">AB4876_15165</name>
</gene>